<evidence type="ECO:0000256" key="6">
    <source>
        <dbReference type="ARBA" id="ARBA00034754"/>
    </source>
</evidence>
<evidence type="ECO:0000313" key="8">
    <source>
        <dbReference type="EMBL" id="ADY74154.1"/>
    </source>
</evidence>
<dbReference type="RefSeq" id="WP_013639101.1">
    <property type="nucleotide sequence ID" value="NC_015185.1"/>
</dbReference>
<dbReference type="InterPro" id="IPR008921">
    <property type="entry name" value="DNA_pol3_clamp-load_cplx_C"/>
</dbReference>
<dbReference type="EC" id="2.7.7.7" evidence="1"/>
<evidence type="ECO:0000256" key="2">
    <source>
        <dbReference type="ARBA" id="ARBA00022679"/>
    </source>
</evidence>
<dbReference type="InParanoid" id="F0S2D9"/>
<dbReference type="Proteomes" id="UP000007102">
    <property type="component" value="Chromosome"/>
</dbReference>
<dbReference type="PANTHER" id="PTHR34388">
    <property type="entry name" value="DNA POLYMERASE III SUBUNIT DELTA"/>
    <property type="match status" value="1"/>
</dbReference>
<accession>F0S2D9</accession>
<dbReference type="Gene3D" id="1.10.8.60">
    <property type="match status" value="1"/>
</dbReference>
<keyword evidence="4" id="KW-0235">DNA replication</keyword>
<reference evidence="9" key="2">
    <citation type="submission" date="2011-02" db="EMBL/GenBank/DDBJ databases">
        <title>The complete genome of Desulfurobacterium thermolithotrophum DSM 11699.</title>
        <authorList>
            <consortium name="US DOE Joint Genome Institute (JGI-PGF)"/>
            <person name="Lucas S."/>
            <person name="Copeland A."/>
            <person name="Lapidus A."/>
            <person name="Bruce D."/>
            <person name="Goodwin L."/>
            <person name="Pitluck S."/>
            <person name="Kyrpides N."/>
            <person name="Mavromatis K."/>
            <person name="Pagani I."/>
            <person name="Ivanova N."/>
            <person name="Mikhailova N."/>
            <person name="Daligault H."/>
            <person name="Detter J.C."/>
            <person name="Tapia R."/>
            <person name="Han C."/>
            <person name="Land M."/>
            <person name="Hauser L."/>
            <person name="Markowitz V."/>
            <person name="Cheng J.-F."/>
            <person name="Hugenholtz P."/>
            <person name="Woyke T."/>
            <person name="Wu D."/>
            <person name="Spring S."/>
            <person name="Brambilla E."/>
            <person name="Klenk H.-P."/>
            <person name="Eisen J.A."/>
        </authorList>
    </citation>
    <scope>NUCLEOTIDE SEQUENCE [LARGE SCALE GENOMIC DNA]</scope>
    <source>
        <strain evidence="9">DSM 11699 / BSA</strain>
    </source>
</reference>
<keyword evidence="5" id="KW-0239">DNA-directed DNA polymerase</keyword>
<proteinExistence type="inferred from homology"/>
<evidence type="ECO:0000256" key="5">
    <source>
        <dbReference type="ARBA" id="ARBA00022932"/>
    </source>
</evidence>
<name>F0S2D9_DESTD</name>
<organism evidence="8 9">
    <name type="scientific">Desulfurobacterium thermolithotrophum (strain DSM 11699 / BSA)</name>
    <dbReference type="NCBI Taxonomy" id="868864"/>
    <lineage>
        <taxon>Bacteria</taxon>
        <taxon>Pseudomonadati</taxon>
        <taxon>Aquificota</taxon>
        <taxon>Aquificia</taxon>
        <taxon>Desulfurobacteriales</taxon>
        <taxon>Desulfurobacteriaceae</taxon>
        <taxon>Desulfurobacterium</taxon>
    </lineage>
</organism>
<reference evidence="8 9" key="1">
    <citation type="journal article" date="2011" name="Stand. Genomic Sci.">
        <title>Complete genome sequence of the thermophilic sulfur-reducer Desulfurobacterium thermolithotrophum type strain (BSA(T)) from a deep-sea hydrothermal vent.</title>
        <authorList>
            <person name="Goker M."/>
            <person name="Daligault H."/>
            <person name="Mwirichia R."/>
            <person name="Lapidus A."/>
            <person name="Lucas S."/>
            <person name="Deshpande S."/>
            <person name="Pagani I."/>
            <person name="Tapia R."/>
            <person name="Cheng J.F."/>
            <person name="Goodwin L."/>
            <person name="Pitluck S."/>
            <person name="Liolios K."/>
            <person name="Ivanova N."/>
            <person name="Mavromatis K."/>
            <person name="Mikhailova N."/>
            <person name="Pati A."/>
            <person name="Chen A."/>
            <person name="Palaniappan K."/>
            <person name="Han C."/>
            <person name="Land M."/>
            <person name="Hauser L."/>
            <person name="Pan C."/>
            <person name="Brambilla E.M."/>
            <person name="Rohde M."/>
            <person name="Spring S."/>
            <person name="Sikorski J."/>
            <person name="Wirth R."/>
            <person name="Detter J.C."/>
            <person name="Woyke T."/>
            <person name="Bristow J."/>
            <person name="Eisen J.A."/>
            <person name="Markowitz V."/>
            <person name="Hugenholtz P."/>
            <person name="Kyrpides N.C."/>
            <person name="Klenk H.P."/>
        </authorList>
    </citation>
    <scope>NUCLEOTIDE SEQUENCE [LARGE SCALE GENOMIC DNA]</scope>
    <source>
        <strain evidence="9">DSM 11699 / BSA</strain>
    </source>
</reference>
<dbReference type="OrthoDB" id="11888at2"/>
<dbReference type="STRING" id="868864.Dester_1527"/>
<dbReference type="AlphaFoldDB" id="F0S2D9"/>
<keyword evidence="9" id="KW-1185">Reference proteome</keyword>
<dbReference type="InterPro" id="IPR005790">
    <property type="entry name" value="DNA_polIII_delta"/>
</dbReference>
<dbReference type="EMBL" id="CP002543">
    <property type="protein sequence ID" value="ADY74154.1"/>
    <property type="molecule type" value="Genomic_DNA"/>
</dbReference>
<evidence type="ECO:0000256" key="4">
    <source>
        <dbReference type="ARBA" id="ARBA00022705"/>
    </source>
</evidence>
<gene>
    <name evidence="8" type="ordered locus">Dester_1527</name>
</gene>
<dbReference type="SUPFAM" id="SSF48019">
    <property type="entry name" value="post-AAA+ oligomerization domain-like"/>
    <property type="match status" value="1"/>
</dbReference>
<dbReference type="GO" id="GO:0006261">
    <property type="term" value="P:DNA-templated DNA replication"/>
    <property type="evidence" value="ECO:0007669"/>
    <property type="project" value="TreeGrafter"/>
</dbReference>
<dbReference type="GO" id="GO:0003887">
    <property type="term" value="F:DNA-directed DNA polymerase activity"/>
    <property type="evidence" value="ECO:0007669"/>
    <property type="project" value="UniProtKB-KW"/>
</dbReference>
<dbReference type="NCBIfam" id="TIGR01128">
    <property type="entry name" value="holA"/>
    <property type="match status" value="1"/>
</dbReference>
<dbReference type="HOGENOM" id="CLU_884899_0_0_0"/>
<dbReference type="InterPro" id="IPR027417">
    <property type="entry name" value="P-loop_NTPase"/>
</dbReference>
<protein>
    <recommendedName>
        <fullName evidence="1">DNA-directed DNA polymerase</fullName>
        <ecNumber evidence="1">2.7.7.7</ecNumber>
    </recommendedName>
</protein>
<dbReference type="eggNOG" id="COG1466">
    <property type="taxonomic scope" value="Bacteria"/>
</dbReference>
<dbReference type="Gene3D" id="1.20.272.10">
    <property type="match status" value="1"/>
</dbReference>
<dbReference type="PANTHER" id="PTHR34388:SF1">
    <property type="entry name" value="DNA POLYMERASE III SUBUNIT DELTA"/>
    <property type="match status" value="1"/>
</dbReference>
<comment type="catalytic activity">
    <reaction evidence="7">
        <text>DNA(n) + a 2'-deoxyribonucleoside 5'-triphosphate = DNA(n+1) + diphosphate</text>
        <dbReference type="Rhea" id="RHEA:22508"/>
        <dbReference type="Rhea" id="RHEA-COMP:17339"/>
        <dbReference type="Rhea" id="RHEA-COMP:17340"/>
        <dbReference type="ChEBI" id="CHEBI:33019"/>
        <dbReference type="ChEBI" id="CHEBI:61560"/>
        <dbReference type="ChEBI" id="CHEBI:173112"/>
        <dbReference type="EC" id="2.7.7.7"/>
    </reaction>
</comment>
<dbReference type="GO" id="GO:0009360">
    <property type="term" value="C:DNA polymerase III complex"/>
    <property type="evidence" value="ECO:0007669"/>
    <property type="project" value="TreeGrafter"/>
</dbReference>
<keyword evidence="3" id="KW-0548">Nucleotidyltransferase</keyword>
<evidence type="ECO:0000313" key="9">
    <source>
        <dbReference type="Proteomes" id="UP000007102"/>
    </source>
</evidence>
<sequence>MKVVKVQDVLKQLKTGKLPFKKVLIHGEEAYLTEQFLKKVSEVIDIEKFYVDENIDSFFNFTGTSLFGKSPVPVVLNVERLNEVLRKKVDKERFLNTIKTFDEFILVSMEELDYKKLKSELFSAIQKFIDATVVSERYSEKAIYSLLKKKFDSAGKKITPEVLKLIVETVGTDLRELRNETDKLILYPDELTPESVKLLLFSSGKVNVFELIFPLLEGNRRKFLEQVEILLNCGGEPLSIIGLLQTQLRQIISLANGIQVKLPREVLQKYKAILQKKKLLELLFLLKTLHEKEFAVKRGEVSGEDALKSIVFSY</sequence>
<dbReference type="KEGG" id="dte:Dester_1527"/>
<dbReference type="GO" id="GO:0003677">
    <property type="term" value="F:DNA binding"/>
    <property type="evidence" value="ECO:0007669"/>
    <property type="project" value="InterPro"/>
</dbReference>
<evidence type="ECO:0000256" key="7">
    <source>
        <dbReference type="ARBA" id="ARBA00049244"/>
    </source>
</evidence>
<dbReference type="SUPFAM" id="SSF52540">
    <property type="entry name" value="P-loop containing nucleoside triphosphate hydrolases"/>
    <property type="match status" value="1"/>
</dbReference>
<evidence type="ECO:0000256" key="1">
    <source>
        <dbReference type="ARBA" id="ARBA00012417"/>
    </source>
</evidence>
<keyword evidence="2" id="KW-0808">Transferase</keyword>
<evidence type="ECO:0000256" key="3">
    <source>
        <dbReference type="ARBA" id="ARBA00022695"/>
    </source>
</evidence>
<comment type="similarity">
    <text evidence="6">Belongs to the DNA polymerase HolA subunit family.</text>
</comment>